<evidence type="ECO:0000313" key="2">
    <source>
        <dbReference type="EMBL" id="KOS21523.1"/>
    </source>
</evidence>
<comment type="caution">
    <text evidence="2">The sequence shown here is derived from an EMBL/GenBank/DDBJ whole genome shotgun (WGS) entry which is preliminary data.</text>
</comment>
<feature type="compositionally biased region" description="Low complexity" evidence="1">
    <location>
        <begin position="87"/>
        <end position="99"/>
    </location>
</feature>
<feature type="region of interest" description="Disordered" evidence="1">
    <location>
        <begin position="1"/>
        <end position="60"/>
    </location>
</feature>
<dbReference type="Proteomes" id="UP000053831">
    <property type="component" value="Unassembled WGS sequence"/>
</dbReference>
<proteinExistence type="predicted"/>
<evidence type="ECO:0000256" key="1">
    <source>
        <dbReference type="SAM" id="MobiDB-lite"/>
    </source>
</evidence>
<dbReference type="AlphaFoldDB" id="A0A0M9VW01"/>
<sequence length="136" mass="15033">MTTGRNTTLPHPEADLSPDACITHDESAGDMMSQQRRRPTGLLHRARTRRAAKETLAEPNTGEVFGSSFLSLARPESRSDKDHLHQSFTRSSSATFSSRDGAESIAERDDEGTPPTSPESERAGKRHVFGISKWKR</sequence>
<feature type="compositionally biased region" description="Basic residues" evidence="1">
    <location>
        <begin position="124"/>
        <end position="136"/>
    </location>
</feature>
<dbReference type="OrthoDB" id="5209158at2759"/>
<name>A0A0M9VW01_ESCWE</name>
<gene>
    <name evidence="2" type="ORF">ESCO_004964</name>
</gene>
<evidence type="ECO:0000313" key="3">
    <source>
        <dbReference type="Proteomes" id="UP000053831"/>
    </source>
</evidence>
<feature type="compositionally biased region" description="Basic residues" evidence="1">
    <location>
        <begin position="35"/>
        <end position="50"/>
    </location>
</feature>
<keyword evidence="3" id="KW-1185">Reference proteome</keyword>
<organism evidence="2 3">
    <name type="scientific">Escovopsis weberi</name>
    <dbReference type="NCBI Taxonomy" id="150374"/>
    <lineage>
        <taxon>Eukaryota</taxon>
        <taxon>Fungi</taxon>
        <taxon>Dikarya</taxon>
        <taxon>Ascomycota</taxon>
        <taxon>Pezizomycotina</taxon>
        <taxon>Sordariomycetes</taxon>
        <taxon>Hypocreomycetidae</taxon>
        <taxon>Hypocreales</taxon>
        <taxon>Hypocreaceae</taxon>
        <taxon>Escovopsis</taxon>
    </lineage>
</organism>
<dbReference type="EMBL" id="LGSR01000008">
    <property type="protein sequence ID" value="KOS21523.1"/>
    <property type="molecule type" value="Genomic_DNA"/>
</dbReference>
<reference evidence="2 3" key="1">
    <citation type="submission" date="2015-07" db="EMBL/GenBank/DDBJ databases">
        <title>The genome of the fungus Escovopsis weberi, a specialized disease agent of ant agriculture.</title>
        <authorList>
            <person name="de Man T.J."/>
            <person name="Stajich J.E."/>
            <person name="Kubicek C.P."/>
            <person name="Chenthamara K."/>
            <person name="Atanasova L."/>
            <person name="Druzhinina I.S."/>
            <person name="Birnbaum S."/>
            <person name="Barribeau S.M."/>
            <person name="Teiling C."/>
            <person name="Suen G."/>
            <person name="Currie C."/>
            <person name="Gerardo N.M."/>
        </authorList>
    </citation>
    <scope>NUCLEOTIDE SEQUENCE [LARGE SCALE GENOMIC DNA]</scope>
</reference>
<protein>
    <submittedName>
        <fullName evidence="2">Uncharacterized protein</fullName>
    </submittedName>
</protein>
<accession>A0A0M9VW01</accession>
<feature type="compositionally biased region" description="Basic and acidic residues" evidence="1">
    <location>
        <begin position="75"/>
        <end position="85"/>
    </location>
</feature>
<feature type="region of interest" description="Disordered" evidence="1">
    <location>
        <begin position="75"/>
        <end position="136"/>
    </location>
</feature>